<gene>
    <name evidence="1" type="ORF">MUDAN_MDHGFNIF_03004</name>
</gene>
<evidence type="ECO:0000313" key="1">
    <source>
        <dbReference type="EMBL" id="VDG28577.1"/>
    </source>
</evidence>
<organism evidence="1 2">
    <name type="scientific">Lactiplantibacillus mudanjiangensis</name>
    <dbReference type="NCBI Taxonomy" id="1296538"/>
    <lineage>
        <taxon>Bacteria</taxon>
        <taxon>Bacillati</taxon>
        <taxon>Bacillota</taxon>
        <taxon>Bacilli</taxon>
        <taxon>Lactobacillales</taxon>
        <taxon>Lactobacillaceae</taxon>
        <taxon>Lactiplantibacillus</taxon>
    </lineage>
</organism>
<accession>A0A660E6E0</accession>
<reference evidence="1 2" key="1">
    <citation type="submission" date="2018-11" db="EMBL/GenBank/DDBJ databases">
        <authorList>
            <person name="Wuyts S."/>
        </authorList>
    </citation>
    <scope>NUCLEOTIDE SEQUENCE [LARGE SCALE GENOMIC DNA]</scope>
    <source>
        <strain evidence="1">Lactobacillus mudanjiangensis AMBF249</strain>
    </source>
</reference>
<dbReference type="EMBL" id="UYIG01000113">
    <property type="protein sequence ID" value="VDG28577.1"/>
    <property type="molecule type" value="Genomic_DNA"/>
</dbReference>
<dbReference type="AlphaFoldDB" id="A0A660E6E0"/>
<dbReference type="Proteomes" id="UP000289996">
    <property type="component" value="Unassembled WGS sequence"/>
</dbReference>
<keyword evidence="2" id="KW-1185">Reference proteome</keyword>
<proteinExistence type="predicted"/>
<sequence>MNHVDLYLADDEHLSYQSTNLGNTASDNILSAQTLRDLVIFANNLNIKLIFDVDTLPTIR</sequence>
<protein>
    <submittedName>
        <fullName evidence="1">Uncharacterized protein</fullName>
    </submittedName>
</protein>
<evidence type="ECO:0000313" key="2">
    <source>
        <dbReference type="Proteomes" id="UP000289996"/>
    </source>
</evidence>
<name>A0A660E6E0_9LACO</name>